<evidence type="ECO:0000313" key="3">
    <source>
        <dbReference type="EMBL" id="HIS74624.1"/>
    </source>
</evidence>
<evidence type="ECO:0000313" key="4">
    <source>
        <dbReference type="Proteomes" id="UP000886865"/>
    </source>
</evidence>
<dbReference type="GO" id="GO:0016787">
    <property type="term" value="F:hydrolase activity"/>
    <property type="evidence" value="ECO:0007669"/>
    <property type="project" value="UniProtKB-KW"/>
</dbReference>
<dbReference type="InterPro" id="IPR036866">
    <property type="entry name" value="RibonucZ/Hydroxyglut_hydro"/>
</dbReference>
<evidence type="ECO:0000256" key="1">
    <source>
        <dbReference type="ARBA" id="ARBA00022801"/>
    </source>
</evidence>
<proteinExistence type="predicted"/>
<dbReference type="EMBL" id="DVJQ01000051">
    <property type="protein sequence ID" value="HIS74624.1"/>
    <property type="molecule type" value="Genomic_DNA"/>
</dbReference>
<dbReference type="AlphaFoldDB" id="A0A9D1FJC8"/>
<gene>
    <name evidence="3" type="ORF">IAA86_06355</name>
</gene>
<dbReference type="Gene3D" id="3.60.15.10">
    <property type="entry name" value="Ribonuclease Z/Hydroxyacylglutathione hydrolase-like"/>
    <property type="match status" value="1"/>
</dbReference>
<evidence type="ECO:0000259" key="2">
    <source>
        <dbReference type="Pfam" id="PF12706"/>
    </source>
</evidence>
<dbReference type="InterPro" id="IPR001279">
    <property type="entry name" value="Metallo-B-lactamas"/>
</dbReference>
<dbReference type="Pfam" id="PF12706">
    <property type="entry name" value="Lactamase_B_2"/>
    <property type="match status" value="1"/>
</dbReference>
<dbReference type="InterPro" id="IPR050114">
    <property type="entry name" value="UPF0173_UPF0282_UlaG_hydrolase"/>
</dbReference>
<dbReference type="SUPFAM" id="SSF56281">
    <property type="entry name" value="Metallo-hydrolase/oxidoreductase"/>
    <property type="match status" value="1"/>
</dbReference>
<keyword evidence="1" id="KW-0378">Hydrolase</keyword>
<protein>
    <submittedName>
        <fullName evidence="3">MBL fold metallo-hydrolase</fullName>
    </submittedName>
</protein>
<sequence length="260" mass="29491">MKITQVRSATIIVEYNNTKFLIDPWLMPKDYMPGFDTAINSEIRQPRVELPFEIERIVDVDAVIITHIHPDHWDEFAEKALDKNIKVFVQSIIDRDYVISKGFTNVEIIQESGTEYNAITLYKTGTQHGKREIIKPLCDSVGMPYDAMGVVFKSNDEKTLYIAGDTIWCEEVKAALEKYSPDVIVVNACAATVLNGERLIMNIDDVKEVLQNAPNAKVIASHMDTVSHLSLTRNDLKEFKNKNNIDNLLIPEDGETIDFT</sequence>
<feature type="domain" description="Metallo-beta-lactamase" evidence="2">
    <location>
        <begin position="19"/>
        <end position="223"/>
    </location>
</feature>
<dbReference type="PANTHER" id="PTHR43546">
    <property type="entry name" value="UPF0173 METAL-DEPENDENT HYDROLASE MJ1163-RELATED"/>
    <property type="match status" value="1"/>
</dbReference>
<accession>A0A9D1FJC8</accession>
<reference evidence="3" key="2">
    <citation type="journal article" date="2021" name="PeerJ">
        <title>Extensive microbial diversity within the chicken gut microbiome revealed by metagenomics and culture.</title>
        <authorList>
            <person name="Gilroy R."/>
            <person name="Ravi A."/>
            <person name="Getino M."/>
            <person name="Pursley I."/>
            <person name="Horton D.L."/>
            <person name="Alikhan N.F."/>
            <person name="Baker D."/>
            <person name="Gharbi K."/>
            <person name="Hall N."/>
            <person name="Watson M."/>
            <person name="Adriaenssens E.M."/>
            <person name="Foster-Nyarko E."/>
            <person name="Jarju S."/>
            <person name="Secka A."/>
            <person name="Antonio M."/>
            <person name="Oren A."/>
            <person name="Chaudhuri R.R."/>
            <person name="La Ragione R."/>
            <person name="Hildebrand F."/>
            <person name="Pallen M.J."/>
        </authorList>
    </citation>
    <scope>NUCLEOTIDE SEQUENCE</scope>
    <source>
        <strain evidence="3">CHK152-2871</strain>
    </source>
</reference>
<organism evidence="3 4">
    <name type="scientific">Candidatus Galligastranaerophilus intestinavium</name>
    <dbReference type="NCBI Taxonomy" id="2840836"/>
    <lineage>
        <taxon>Bacteria</taxon>
        <taxon>Candidatus Galligastranaerophilus</taxon>
    </lineage>
</organism>
<comment type="caution">
    <text evidence="3">The sequence shown here is derived from an EMBL/GenBank/DDBJ whole genome shotgun (WGS) entry which is preliminary data.</text>
</comment>
<reference evidence="3" key="1">
    <citation type="submission" date="2020-10" db="EMBL/GenBank/DDBJ databases">
        <authorList>
            <person name="Gilroy R."/>
        </authorList>
    </citation>
    <scope>NUCLEOTIDE SEQUENCE</scope>
    <source>
        <strain evidence="3">CHK152-2871</strain>
    </source>
</reference>
<name>A0A9D1FJC8_9BACT</name>
<dbReference type="Proteomes" id="UP000886865">
    <property type="component" value="Unassembled WGS sequence"/>
</dbReference>
<dbReference type="PANTHER" id="PTHR43546:SF9">
    <property type="entry name" value="L-ASCORBATE-6-PHOSPHATE LACTONASE ULAG-RELATED"/>
    <property type="match status" value="1"/>
</dbReference>